<evidence type="ECO:0000256" key="1">
    <source>
        <dbReference type="SAM" id="MobiDB-lite"/>
    </source>
</evidence>
<proteinExistence type="predicted"/>
<dbReference type="AlphaFoldDB" id="A0A4Y9ZGZ3"/>
<dbReference type="EMBL" id="SFCI01003058">
    <property type="protein sequence ID" value="TFY73287.1"/>
    <property type="molecule type" value="Genomic_DNA"/>
</dbReference>
<comment type="caution">
    <text evidence="2">The sequence shown here is derived from an EMBL/GenBank/DDBJ whole genome shotgun (WGS) entry which is preliminary data.</text>
</comment>
<keyword evidence="3" id="KW-1185">Reference proteome</keyword>
<accession>A0A4Y9ZGZ3</accession>
<evidence type="ECO:0000313" key="3">
    <source>
        <dbReference type="Proteomes" id="UP000298061"/>
    </source>
</evidence>
<reference evidence="2 3" key="1">
    <citation type="submission" date="2019-02" db="EMBL/GenBank/DDBJ databases">
        <title>Genome sequencing of the rare red list fungi Hericium alpestre (H. flagellum).</title>
        <authorList>
            <person name="Buettner E."/>
            <person name="Kellner H."/>
        </authorList>
    </citation>
    <scope>NUCLEOTIDE SEQUENCE [LARGE SCALE GENOMIC DNA]</scope>
    <source>
        <strain evidence="2 3">DSM 108284</strain>
    </source>
</reference>
<sequence length="68" mass="7353">MKKRWHTAEEQMADKAAEKALEEEAVCAAKRQHACKATESNTGQSTRGGGSVGVALDKEPVTTRKIII</sequence>
<gene>
    <name evidence="2" type="ORF">EWM64_g10725</name>
</gene>
<feature type="region of interest" description="Disordered" evidence="1">
    <location>
        <begin position="36"/>
        <end position="56"/>
    </location>
</feature>
<name>A0A4Y9ZGZ3_9AGAM</name>
<evidence type="ECO:0000313" key="2">
    <source>
        <dbReference type="EMBL" id="TFY73287.1"/>
    </source>
</evidence>
<protein>
    <submittedName>
        <fullName evidence="2">Uncharacterized protein</fullName>
    </submittedName>
</protein>
<organism evidence="2 3">
    <name type="scientific">Hericium alpestre</name>
    <dbReference type="NCBI Taxonomy" id="135208"/>
    <lineage>
        <taxon>Eukaryota</taxon>
        <taxon>Fungi</taxon>
        <taxon>Dikarya</taxon>
        <taxon>Basidiomycota</taxon>
        <taxon>Agaricomycotina</taxon>
        <taxon>Agaricomycetes</taxon>
        <taxon>Russulales</taxon>
        <taxon>Hericiaceae</taxon>
        <taxon>Hericium</taxon>
    </lineage>
</organism>
<dbReference type="Proteomes" id="UP000298061">
    <property type="component" value="Unassembled WGS sequence"/>
</dbReference>